<gene>
    <name evidence="3" type="primary">LOC113094186</name>
</gene>
<accession>A0A6P6P3Y7</accession>
<keyword evidence="2" id="KW-1185">Reference proteome</keyword>
<name>A0A6P6P3Y7_CARAU</name>
<dbReference type="KEGG" id="caua:113094186"/>
<protein>
    <submittedName>
        <fullName evidence="3">Uncharacterized protein LOC113094186</fullName>
    </submittedName>
</protein>
<dbReference type="RefSeq" id="XP_026115673.1">
    <property type="nucleotide sequence ID" value="XM_026259888.1"/>
</dbReference>
<dbReference type="PANTHER" id="PTHR31751:SF7">
    <property type="entry name" value="THAP-TYPE DOMAIN-CONTAINING PROTEIN"/>
    <property type="match status" value="1"/>
</dbReference>
<sequence>MAEQAKFTVPSYAVTEGKPGKKRKTVPVQEKAMNKKSLDKQRNKTRVNIGVAFQRWRELRELKGLKSDSLMALFLLDSYEKDISTSTPSKSGFTMAPPPVSTIVSESLSDRDDDFSVPGVEELDSSSVQDKNIQELDASMSSLDLDVISEDEFNNIKNSVIDWEDDTWCPDMETKSVSSFEEDETKEIDTDYDDSDDEDYIAHICVRTGGALKTPICLNSLQTISMEDTVHDAEDNSQDPTIADIHPIPETTKIMVEDDIIGQPASITYHSCLKLLAEYLVLPVNMCTAKDTNTNAECGAHKPFEVNIHSRGTAAIVEWICCNGHTVWKWSSQPNFKYGMLAGDFMLACNILLSGNNYAKISLLFKFMNMRMVEKSSFFRIQDSYCVDTIKEFWKEKRAEIIAQLQSKGPIVALGDARMDSPGFCAQYCTYSTMENETKHIISMVNIDKRETMRNSVVMEKEAFQQTFEALRQEINLTEICTDAHSQISALFNKGKYRDSGVHHTLDVWHGSKNLSKKIHAAGQQKGCAILQMWNKDICNHFWYCCKTADTYEEFIDMWVGVLHHVTGEHTWALGECKHGPLLDDRDKELIESGSVAHERLAEIILDERWLKVVPKYLNFRSTADLESFHNHILMYASKRFSFSPPVYAARTMLAGLDYNHHLHRPARRKADGTIQYGKVYNKKSRKWRLYSLKVEKDYSYISDLQRAILLRRISANKGIPRSRTRRPDDPRQHGVLSGAPAPSTQELLQIQVSRGLGQSLPKQ</sequence>
<feature type="region of interest" description="Disordered" evidence="1">
    <location>
        <begin position="1"/>
        <end position="41"/>
    </location>
</feature>
<dbReference type="AlphaFoldDB" id="A0A6P6P3Y7"/>
<evidence type="ECO:0000256" key="1">
    <source>
        <dbReference type="SAM" id="MobiDB-lite"/>
    </source>
</evidence>
<feature type="region of interest" description="Disordered" evidence="1">
    <location>
        <begin position="720"/>
        <end position="746"/>
    </location>
</feature>
<reference evidence="3" key="1">
    <citation type="submission" date="2025-08" db="UniProtKB">
        <authorList>
            <consortium name="RefSeq"/>
        </authorList>
    </citation>
    <scope>IDENTIFICATION</scope>
    <source>
        <strain evidence="3">Wakin</strain>
        <tissue evidence="3">Muscle</tissue>
    </source>
</reference>
<organism evidence="2 3">
    <name type="scientific">Carassius auratus</name>
    <name type="common">Goldfish</name>
    <dbReference type="NCBI Taxonomy" id="7957"/>
    <lineage>
        <taxon>Eukaryota</taxon>
        <taxon>Metazoa</taxon>
        <taxon>Chordata</taxon>
        <taxon>Craniata</taxon>
        <taxon>Vertebrata</taxon>
        <taxon>Euteleostomi</taxon>
        <taxon>Actinopterygii</taxon>
        <taxon>Neopterygii</taxon>
        <taxon>Teleostei</taxon>
        <taxon>Ostariophysi</taxon>
        <taxon>Cypriniformes</taxon>
        <taxon>Cyprinidae</taxon>
        <taxon>Cyprininae</taxon>
        <taxon>Carassius</taxon>
    </lineage>
</organism>
<evidence type="ECO:0000313" key="2">
    <source>
        <dbReference type="Proteomes" id="UP000515129"/>
    </source>
</evidence>
<dbReference type="OrthoDB" id="6155112at2759"/>
<evidence type="ECO:0000313" key="3">
    <source>
        <dbReference type="RefSeq" id="XP_026115673.1"/>
    </source>
</evidence>
<dbReference type="GeneID" id="113094186"/>
<proteinExistence type="predicted"/>
<dbReference type="Proteomes" id="UP000515129">
    <property type="component" value="Unplaced"/>
</dbReference>
<feature type="compositionally biased region" description="Basic and acidic residues" evidence="1">
    <location>
        <begin position="32"/>
        <end position="41"/>
    </location>
</feature>
<dbReference type="PANTHER" id="PTHR31751">
    <property type="entry name" value="SI:CH211-108C17.2-RELATED-RELATED"/>
    <property type="match status" value="1"/>
</dbReference>